<evidence type="ECO:0000256" key="2">
    <source>
        <dbReference type="ARBA" id="ARBA00022692"/>
    </source>
</evidence>
<dbReference type="Pfam" id="PF13564">
    <property type="entry name" value="DoxX_2"/>
    <property type="match status" value="1"/>
</dbReference>
<gene>
    <name evidence="6" type="ORF">FHR82_005466</name>
</gene>
<feature type="transmembrane region" description="Helical" evidence="5">
    <location>
        <begin position="6"/>
        <end position="25"/>
    </location>
</feature>
<dbReference type="Proteomes" id="UP000520767">
    <property type="component" value="Unassembled WGS sequence"/>
</dbReference>
<dbReference type="RefSeq" id="WP_184813238.1">
    <property type="nucleotide sequence ID" value="NZ_JACHJQ010000005.1"/>
</dbReference>
<organism evidence="6 7">
    <name type="scientific">Actinophytocola algeriensis</name>
    <dbReference type="NCBI Taxonomy" id="1768010"/>
    <lineage>
        <taxon>Bacteria</taxon>
        <taxon>Bacillati</taxon>
        <taxon>Actinomycetota</taxon>
        <taxon>Actinomycetes</taxon>
        <taxon>Pseudonocardiales</taxon>
        <taxon>Pseudonocardiaceae</taxon>
    </lineage>
</organism>
<keyword evidence="4 5" id="KW-0472">Membrane</keyword>
<evidence type="ECO:0000313" key="7">
    <source>
        <dbReference type="Proteomes" id="UP000520767"/>
    </source>
</evidence>
<dbReference type="InterPro" id="IPR032808">
    <property type="entry name" value="DoxX"/>
</dbReference>
<dbReference type="GO" id="GO:0016020">
    <property type="term" value="C:membrane"/>
    <property type="evidence" value="ECO:0007669"/>
    <property type="project" value="UniProtKB-SubCell"/>
</dbReference>
<proteinExistence type="predicted"/>
<dbReference type="AlphaFoldDB" id="A0A7W7Q982"/>
<keyword evidence="7" id="KW-1185">Reference proteome</keyword>
<keyword evidence="3 5" id="KW-1133">Transmembrane helix</keyword>
<protein>
    <submittedName>
        <fullName evidence="6">Putative membrane protein YphA (DoxX/SURF4 family)</fullName>
    </submittedName>
</protein>
<dbReference type="EMBL" id="JACHJQ010000005">
    <property type="protein sequence ID" value="MBB4909213.1"/>
    <property type="molecule type" value="Genomic_DNA"/>
</dbReference>
<evidence type="ECO:0000256" key="5">
    <source>
        <dbReference type="SAM" id="Phobius"/>
    </source>
</evidence>
<accession>A0A7W7Q982</accession>
<keyword evidence="2 5" id="KW-0812">Transmembrane</keyword>
<sequence>MNVTLWIIAGVLAALFLASGIGKLAQSKEKLVASAMGAALAGFSPAAIKAIGTLEVLGAVGLVLPAALDITPVLVPLAAVGVVLLMLGAIVTHTRRHEAQAVTMNVVLLALAAVVAWGRFGPFAA</sequence>
<comment type="caution">
    <text evidence="6">The sequence shown here is derived from an EMBL/GenBank/DDBJ whole genome shotgun (WGS) entry which is preliminary data.</text>
</comment>
<feature type="transmembrane region" description="Helical" evidence="5">
    <location>
        <begin position="102"/>
        <end position="120"/>
    </location>
</feature>
<comment type="subcellular location">
    <subcellularLocation>
        <location evidence="1">Membrane</location>
        <topology evidence="1">Multi-pass membrane protein</topology>
    </subcellularLocation>
</comment>
<feature type="transmembrane region" description="Helical" evidence="5">
    <location>
        <begin position="73"/>
        <end position="90"/>
    </location>
</feature>
<evidence type="ECO:0000313" key="6">
    <source>
        <dbReference type="EMBL" id="MBB4909213.1"/>
    </source>
</evidence>
<evidence type="ECO:0000256" key="1">
    <source>
        <dbReference type="ARBA" id="ARBA00004141"/>
    </source>
</evidence>
<name>A0A7W7Q982_9PSEU</name>
<evidence type="ECO:0000256" key="3">
    <source>
        <dbReference type="ARBA" id="ARBA00022989"/>
    </source>
</evidence>
<reference evidence="6 7" key="1">
    <citation type="submission" date="2020-08" db="EMBL/GenBank/DDBJ databases">
        <title>Genomic Encyclopedia of Type Strains, Phase III (KMG-III): the genomes of soil and plant-associated and newly described type strains.</title>
        <authorList>
            <person name="Whitman W."/>
        </authorList>
    </citation>
    <scope>NUCLEOTIDE SEQUENCE [LARGE SCALE GENOMIC DNA]</scope>
    <source>
        <strain evidence="6 7">CECT 8960</strain>
    </source>
</reference>
<evidence type="ECO:0000256" key="4">
    <source>
        <dbReference type="ARBA" id="ARBA00023136"/>
    </source>
</evidence>